<gene>
    <name evidence="3" type="ORF">FB465_2516</name>
</gene>
<feature type="compositionally biased region" description="Basic and acidic residues" evidence="1">
    <location>
        <begin position="153"/>
        <end position="164"/>
    </location>
</feature>
<keyword evidence="2" id="KW-1133">Transmembrane helix</keyword>
<keyword evidence="4" id="KW-1185">Reference proteome</keyword>
<dbReference type="Proteomes" id="UP000318416">
    <property type="component" value="Unassembled WGS sequence"/>
</dbReference>
<evidence type="ECO:0000256" key="2">
    <source>
        <dbReference type="SAM" id="Phobius"/>
    </source>
</evidence>
<accession>A0A561EPI5</accession>
<dbReference type="AlphaFoldDB" id="A0A561EPI5"/>
<feature type="transmembrane region" description="Helical" evidence="2">
    <location>
        <begin position="33"/>
        <end position="52"/>
    </location>
</feature>
<organism evidence="3 4">
    <name type="scientific">Kitasatospora atroaurantiaca</name>
    <dbReference type="NCBI Taxonomy" id="285545"/>
    <lineage>
        <taxon>Bacteria</taxon>
        <taxon>Bacillati</taxon>
        <taxon>Actinomycetota</taxon>
        <taxon>Actinomycetes</taxon>
        <taxon>Kitasatosporales</taxon>
        <taxon>Streptomycetaceae</taxon>
        <taxon>Kitasatospora</taxon>
    </lineage>
</organism>
<evidence type="ECO:0000313" key="3">
    <source>
        <dbReference type="EMBL" id="TWE17489.1"/>
    </source>
</evidence>
<evidence type="ECO:0000313" key="4">
    <source>
        <dbReference type="Proteomes" id="UP000318416"/>
    </source>
</evidence>
<dbReference type="EMBL" id="VIVR01000001">
    <property type="protein sequence ID" value="TWE17489.1"/>
    <property type="molecule type" value="Genomic_DNA"/>
</dbReference>
<dbReference type="RefSeq" id="WP_145790270.1">
    <property type="nucleotide sequence ID" value="NZ_BAAABR010000021.1"/>
</dbReference>
<keyword evidence="2" id="KW-0812">Transmembrane</keyword>
<comment type="caution">
    <text evidence="3">The sequence shown here is derived from an EMBL/GenBank/DDBJ whole genome shotgun (WGS) entry which is preliminary data.</text>
</comment>
<sequence>MAGCLPATTAALRVAVAVTGAALIAVGLYDGRWAPVLIGLALAVLAAAELALARVRGWIGETDARVQHHLAEAAAQQARLTSELVFWQQRYTRERRESDARIQQLTGLLDATRRELVQAHVATATARAELAELSTEWNALVQEAMQMGADVFGPRDRRDRRDLAPRAAASRSPGATRQKL</sequence>
<feature type="compositionally biased region" description="Low complexity" evidence="1">
    <location>
        <begin position="165"/>
        <end position="180"/>
    </location>
</feature>
<name>A0A561EPI5_9ACTN</name>
<reference evidence="3 4" key="1">
    <citation type="submission" date="2019-06" db="EMBL/GenBank/DDBJ databases">
        <title>Sequencing the genomes of 1000 actinobacteria strains.</title>
        <authorList>
            <person name="Klenk H.-P."/>
        </authorList>
    </citation>
    <scope>NUCLEOTIDE SEQUENCE [LARGE SCALE GENOMIC DNA]</scope>
    <source>
        <strain evidence="3 4">DSM 41649</strain>
    </source>
</reference>
<proteinExistence type="predicted"/>
<keyword evidence="2" id="KW-0472">Membrane</keyword>
<evidence type="ECO:0000256" key="1">
    <source>
        <dbReference type="SAM" id="MobiDB-lite"/>
    </source>
</evidence>
<protein>
    <submittedName>
        <fullName evidence="3">Uncharacterized protein</fullName>
    </submittedName>
</protein>
<feature type="region of interest" description="Disordered" evidence="1">
    <location>
        <begin position="151"/>
        <end position="180"/>
    </location>
</feature>